<dbReference type="Proteomes" id="UP000240357">
    <property type="component" value="Unassembled WGS sequence"/>
</dbReference>
<comment type="caution">
    <text evidence="12">The sequence shown here is derived from an EMBL/GenBank/DDBJ whole genome shotgun (WGS) entry which is preliminary data.</text>
</comment>
<evidence type="ECO:0000256" key="6">
    <source>
        <dbReference type="ARBA" id="ARBA00023012"/>
    </source>
</evidence>
<dbReference type="SMART" id="SM00388">
    <property type="entry name" value="HisKA"/>
    <property type="match status" value="1"/>
</dbReference>
<evidence type="ECO:0000256" key="4">
    <source>
        <dbReference type="ARBA" id="ARBA00022679"/>
    </source>
</evidence>
<evidence type="ECO:0000259" key="10">
    <source>
        <dbReference type="PROSITE" id="PS50112"/>
    </source>
</evidence>
<evidence type="ECO:0000259" key="11">
    <source>
        <dbReference type="PROSITE" id="PS50113"/>
    </source>
</evidence>
<accession>A0A2T2Y9F4</accession>
<dbReference type="InterPro" id="IPR013655">
    <property type="entry name" value="PAS_fold_3"/>
</dbReference>
<dbReference type="PROSITE" id="PS50113">
    <property type="entry name" value="PAC"/>
    <property type="match status" value="2"/>
</dbReference>
<dbReference type="SUPFAM" id="SSF55781">
    <property type="entry name" value="GAF domain-like"/>
    <property type="match status" value="1"/>
</dbReference>
<dbReference type="Gene3D" id="3.30.565.10">
    <property type="entry name" value="Histidine kinase-like ATPase, C-terminal domain"/>
    <property type="match status" value="1"/>
</dbReference>
<dbReference type="Gene3D" id="3.30.450.20">
    <property type="entry name" value="PAS domain"/>
    <property type="match status" value="5"/>
</dbReference>
<dbReference type="CDD" id="cd16922">
    <property type="entry name" value="HATPase_EvgS-ArcB-TorS-like"/>
    <property type="match status" value="1"/>
</dbReference>
<dbReference type="NCBIfam" id="TIGR00229">
    <property type="entry name" value="sensory_box"/>
    <property type="match status" value="3"/>
</dbReference>
<dbReference type="InterPro" id="IPR000700">
    <property type="entry name" value="PAS-assoc_C"/>
</dbReference>
<gene>
    <name evidence="12" type="ORF">AHMF7605_00640</name>
</gene>
<comment type="catalytic activity">
    <reaction evidence="1">
        <text>ATP + protein L-histidine = ADP + protein N-phospho-L-histidine.</text>
        <dbReference type="EC" id="2.7.13.3"/>
    </reaction>
</comment>
<dbReference type="InterPro" id="IPR013656">
    <property type="entry name" value="PAS_4"/>
</dbReference>
<evidence type="ECO:0000256" key="7">
    <source>
        <dbReference type="PROSITE-ProRule" id="PRU00169"/>
    </source>
</evidence>
<dbReference type="InterPro" id="IPR005467">
    <property type="entry name" value="His_kinase_dom"/>
</dbReference>
<dbReference type="InterPro" id="IPR036890">
    <property type="entry name" value="HATPase_C_sf"/>
</dbReference>
<dbReference type="AlphaFoldDB" id="A0A2T2Y9F4"/>
<proteinExistence type="predicted"/>
<dbReference type="SUPFAM" id="SSF55785">
    <property type="entry name" value="PYP-like sensor domain (PAS domain)"/>
    <property type="match status" value="5"/>
</dbReference>
<dbReference type="PROSITE" id="PS50112">
    <property type="entry name" value="PAS"/>
    <property type="match status" value="2"/>
</dbReference>
<keyword evidence="5" id="KW-0418">Kinase</keyword>
<dbReference type="PROSITE" id="PS50110">
    <property type="entry name" value="RESPONSE_REGULATORY"/>
    <property type="match status" value="1"/>
</dbReference>
<evidence type="ECO:0000313" key="13">
    <source>
        <dbReference type="Proteomes" id="UP000240357"/>
    </source>
</evidence>
<dbReference type="CDD" id="cd17546">
    <property type="entry name" value="REC_hyHK_CKI1_RcsC-like"/>
    <property type="match status" value="1"/>
</dbReference>
<dbReference type="PRINTS" id="PR00344">
    <property type="entry name" value="BCTRLSENSOR"/>
</dbReference>
<dbReference type="EC" id="2.7.13.3" evidence="2"/>
<dbReference type="Gene3D" id="3.30.450.40">
    <property type="match status" value="1"/>
</dbReference>
<dbReference type="InterPro" id="IPR029016">
    <property type="entry name" value="GAF-like_dom_sf"/>
</dbReference>
<dbReference type="SUPFAM" id="SSF47384">
    <property type="entry name" value="Homodimeric domain of signal transducing histidine kinase"/>
    <property type="match status" value="1"/>
</dbReference>
<feature type="domain" description="PAS" evidence="10">
    <location>
        <begin position="685"/>
        <end position="757"/>
    </location>
</feature>
<dbReference type="InterPro" id="IPR000014">
    <property type="entry name" value="PAS"/>
</dbReference>
<organism evidence="12 13">
    <name type="scientific">Adhaeribacter arboris</name>
    <dbReference type="NCBI Taxonomy" id="2072846"/>
    <lineage>
        <taxon>Bacteria</taxon>
        <taxon>Pseudomonadati</taxon>
        <taxon>Bacteroidota</taxon>
        <taxon>Cytophagia</taxon>
        <taxon>Cytophagales</taxon>
        <taxon>Hymenobacteraceae</taxon>
        <taxon>Adhaeribacter</taxon>
    </lineage>
</organism>
<protein>
    <recommendedName>
        <fullName evidence="2">histidine kinase</fullName>
        <ecNumber evidence="2">2.7.13.3</ecNumber>
    </recommendedName>
</protein>
<evidence type="ECO:0000256" key="2">
    <source>
        <dbReference type="ARBA" id="ARBA00012438"/>
    </source>
</evidence>
<dbReference type="Pfam" id="PF00512">
    <property type="entry name" value="HisKA"/>
    <property type="match status" value="1"/>
</dbReference>
<feature type="domain" description="PAC" evidence="11">
    <location>
        <begin position="760"/>
        <end position="812"/>
    </location>
</feature>
<feature type="modified residue" description="4-aspartylphosphate" evidence="7">
    <location>
        <position position="1124"/>
    </location>
</feature>
<dbReference type="SUPFAM" id="SSF52172">
    <property type="entry name" value="CheY-like"/>
    <property type="match status" value="1"/>
</dbReference>
<keyword evidence="3 7" id="KW-0597">Phosphoprotein</keyword>
<dbReference type="SUPFAM" id="SSF55874">
    <property type="entry name" value="ATPase domain of HSP90 chaperone/DNA topoisomerase II/histidine kinase"/>
    <property type="match status" value="1"/>
</dbReference>
<dbReference type="Pfam" id="PF08448">
    <property type="entry name" value="PAS_4"/>
    <property type="match status" value="2"/>
</dbReference>
<dbReference type="Pfam" id="PF01590">
    <property type="entry name" value="GAF"/>
    <property type="match status" value="1"/>
</dbReference>
<dbReference type="PROSITE" id="PS50109">
    <property type="entry name" value="HIS_KIN"/>
    <property type="match status" value="1"/>
</dbReference>
<sequence>MSDYKFNLLTPQEETERLNVLYQYDILDSEAEADFDAITQLAAYICNTPISHISLIDENRQWLKSSIGIDFTETPRHTSFCQYTILNDGILEINDARQHALFSTYASVVDDPHIRFYAGAPLINPEGYRVGALCVIDANPRTLTNAQRQALQTLAREVVSHLELRRHRKSLEQENQRLHLYQMLFNHSSEIMCILDSKSGNFLEVNAAFKATMGYDDASDLVGKSIKDFVYPADQPQLLQFLLPHSGNSIKELELQFYAKDGSPRWISWSAQSHANKWFATGRDITELRKSGSENLNLENLLIHVLDNSPLGICAFRSIRNNSGQIVDFEWSMLNKTIEKFSGKKAIELIGSPLSSFADPANFTILLSLFKPVVEDNIPLQQEIVFLGSDNQEYWFQFIANKVEDGLILLSNHISERKRGELQLEQQRTFYESILNNIPSDVAVLDPQQRYMFINPMAVKDPAVREWMIGKNDREYCVHRNRDLEIAYERERAFKLAVHGKQIVHWEDKSIIANRKPTYHLRRFNPIFDHTGNLQFVIGYGFDITDRKEIETELQYQKELVQQVIDTNPNLIYLKDSDGKFTLVNKAFADFLGLPANYLLGRYAQEFEPSPEEAALSLKQDNKVLQTGQSVEVNEMRVTHSLNKQALCFHLLKVPFIQQDYQVQVLCIATDITEAKKAERKLRESRDLLTESQQIAHLGSWTLDITTWNMFASDEAFRIVGLEPKEEAISFEDVLKLFHTEDANLLTEQVAKAIENRESYSIELRVPLPDGRIRYTLSRGRIEFDQANEPSRLVGTLQDITDQKYAEQELIQAKEQAEESVRAKEMFLSMMSHEIRTPLNAVIGMSHLLLQGNPRMEQVENLKILRFAGENLLALINDILDFNKIEAGKITFEEVDFHLPDLITGIRQSFNYQANEKGIKLKACLDASLPNMVIGDPVRLNQIITNLLSNAIKFTAKGSVAIDVILEKETHEQMEISFAVTDTGIGIPEEKLSVIFDSFTQAQSDTTRKFGGTGLGLTITKRLVELQNGQITVESKVNFGTVFTVTVPFKKSLQNAVPADQYSSSPTLPDLGHICLLLVEDNEINQLIATRFLEKWGIKPDYAVNGKDALEKVQQQPYDIVLMDLQMPVMDGFEATRQIRNMGERNAIMPIIALTANAMLDVRYKVLQAGMNDYVSKPFDPTELYLKIAKHTKSEVLSSSMV</sequence>
<keyword evidence="4" id="KW-0808">Transferase</keyword>
<dbReference type="FunFam" id="3.30.565.10:FF:000010">
    <property type="entry name" value="Sensor histidine kinase RcsC"/>
    <property type="match status" value="1"/>
</dbReference>
<dbReference type="CDD" id="cd00082">
    <property type="entry name" value="HisKA"/>
    <property type="match status" value="1"/>
</dbReference>
<evidence type="ECO:0000313" key="12">
    <source>
        <dbReference type="EMBL" id="PSR52133.1"/>
    </source>
</evidence>
<feature type="domain" description="PAC" evidence="11">
    <location>
        <begin position="504"/>
        <end position="556"/>
    </location>
</feature>
<dbReference type="Pfam" id="PF13426">
    <property type="entry name" value="PAS_9"/>
    <property type="match status" value="1"/>
</dbReference>
<evidence type="ECO:0000256" key="5">
    <source>
        <dbReference type="ARBA" id="ARBA00022777"/>
    </source>
</evidence>
<dbReference type="InterPro" id="IPR001789">
    <property type="entry name" value="Sig_transdc_resp-reg_receiver"/>
</dbReference>
<dbReference type="EMBL" id="PYFT01000001">
    <property type="protein sequence ID" value="PSR52133.1"/>
    <property type="molecule type" value="Genomic_DNA"/>
</dbReference>
<dbReference type="GO" id="GO:0000155">
    <property type="term" value="F:phosphorelay sensor kinase activity"/>
    <property type="evidence" value="ECO:0007669"/>
    <property type="project" value="InterPro"/>
</dbReference>
<dbReference type="InterPro" id="IPR035965">
    <property type="entry name" value="PAS-like_dom_sf"/>
</dbReference>
<evidence type="ECO:0000259" key="9">
    <source>
        <dbReference type="PROSITE" id="PS50110"/>
    </source>
</evidence>
<dbReference type="RefSeq" id="WP_106925459.1">
    <property type="nucleotide sequence ID" value="NZ_PYFT01000001.1"/>
</dbReference>
<dbReference type="SMART" id="SM00091">
    <property type="entry name" value="PAS"/>
    <property type="match status" value="5"/>
</dbReference>
<dbReference type="InterPro" id="IPR004358">
    <property type="entry name" value="Sig_transdc_His_kin-like_C"/>
</dbReference>
<dbReference type="InterPro" id="IPR011006">
    <property type="entry name" value="CheY-like_superfamily"/>
</dbReference>
<dbReference type="PANTHER" id="PTHR45339:SF1">
    <property type="entry name" value="HYBRID SIGNAL TRANSDUCTION HISTIDINE KINASE J"/>
    <property type="match status" value="1"/>
</dbReference>
<dbReference type="Pfam" id="PF08447">
    <property type="entry name" value="PAS_3"/>
    <property type="match status" value="1"/>
</dbReference>
<evidence type="ECO:0000256" key="1">
    <source>
        <dbReference type="ARBA" id="ARBA00000085"/>
    </source>
</evidence>
<dbReference type="Pfam" id="PF02518">
    <property type="entry name" value="HATPase_c"/>
    <property type="match status" value="1"/>
</dbReference>
<evidence type="ECO:0000259" key="8">
    <source>
        <dbReference type="PROSITE" id="PS50109"/>
    </source>
</evidence>
<dbReference type="InterPro" id="IPR036097">
    <property type="entry name" value="HisK_dim/P_sf"/>
</dbReference>
<feature type="domain" description="Histidine kinase" evidence="8">
    <location>
        <begin position="830"/>
        <end position="1051"/>
    </location>
</feature>
<keyword evidence="6" id="KW-0902">Two-component regulatory system</keyword>
<dbReference type="SMART" id="SM00387">
    <property type="entry name" value="HATPase_c"/>
    <property type="match status" value="1"/>
</dbReference>
<dbReference type="Gene3D" id="2.10.70.100">
    <property type="match status" value="1"/>
</dbReference>
<dbReference type="Pfam" id="PF00072">
    <property type="entry name" value="Response_reg"/>
    <property type="match status" value="1"/>
</dbReference>
<evidence type="ECO:0000256" key="3">
    <source>
        <dbReference type="ARBA" id="ARBA00022553"/>
    </source>
</evidence>
<dbReference type="InterPro" id="IPR001610">
    <property type="entry name" value="PAC"/>
</dbReference>
<dbReference type="OrthoDB" id="9797097at2"/>
<dbReference type="Gene3D" id="1.10.287.130">
    <property type="match status" value="1"/>
</dbReference>
<dbReference type="PANTHER" id="PTHR45339">
    <property type="entry name" value="HYBRID SIGNAL TRANSDUCTION HISTIDINE KINASE J"/>
    <property type="match status" value="1"/>
</dbReference>
<dbReference type="CDD" id="cd00130">
    <property type="entry name" value="PAS"/>
    <property type="match status" value="3"/>
</dbReference>
<dbReference type="InterPro" id="IPR003661">
    <property type="entry name" value="HisK_dim/P_dom"/>
</dbReference>
<name>A0A2T2Y9F4_9BACT</name>
<dbReference type="InterPro" id="IPR003594">
    <property type="entry name" value="HATPase_dom"/>
</dbReference>
<dbReference type="InterPro" id="IPR003018">
    <property type="entry name" value="GAF"/>
</dbReference>
<dbReference type="Gene3D" id="3.40.50.2300">
    <property type="match status" value="1"/>
</dbReference>
<keyword evidence="13" id="KW-1185">Reference proteome</keyword>
<dbReference type="SMART" id="SM00065">
    <property type="entry name" value="GAF"/>
    <property type="match status" value="1"/>
</dbReference>
<feature type="domain" description="PAS" evidence="10">
    <location>
        <begin position="557"/>
        <end position="628"/>
    </location>
</feature>
<reference evidence="12 13" key="1">
    <citation type="submission" date="2018-03" db="EMBL/GenBank/DDBJ databases">
        <title>Adhaeribacter sp. HMF7605 Genome sequencing and assembly.</title>
        <authorList>
            <person name="Kang H."/>
            <person name="Kang J."/>
            <person name="Cha I."/>
            <person name="Kim H."/>
            <person name="Joh K."/>
        </authorList>
    </citation>
    <scope>NUCLEOTIDE SEQUENCE [LARGE SCALE GENOMIC DNA]</scope>
    <source>
        <strain evidence="12 13">HMF7605</strain>
    </source>
</reference>
<dbReference type="SMART" id="SM00086">
    <property type="entry name" value="PAC"/>
    <property type="match status" value="4"/>
</dbReference>
<dbReference type="SMART" id="SM00448">
    <property type="entry name" value="REC"/>
    <property type="match status" value="1"/>
</dbReference>
<feature type="domain" description="Response regulatory" evidence="9">
    <location>
        <begin position="1075"/>
        <end position="1192"/>
    </location>
</feature>